<gene>
    <name evidence="2" type="ORF">pdam_00016458</name>
</gene>
<dbReference type="OMA" id="KXLASEN"/>
<evidence type="ECO:0000313" key="3">
    <source>
        <dbReference type="Proteomes" id="UP000275408"/>
    </source>
</evidence>
<feature type="coiled-coil region" evidence="1">
    <location>
        <begin position="212"/>
        <end position="250"/>
    </location>
</feature>
<dbReference type="STRING" id="46731.A0A3M6T6S7"/>
<protein>
    <recommendedName>
        <fullName evidence="4">MACPF domain-containing protein</fullName>
    </recommendedName>
</protein>
<keyword evidence="3" id="KW-1185">Reference proteome</keyword>
<dbReference type="EMBL" id="RCHS01004197">
    <property type="protein sequence ID" value="RMX37052.1"/>
    <property type="molecule type" value="Genomic_DNA"/>
</dbReference>
<comment type="caution">
    <text evidence="2">The sequence shown here is derived from an EMBL/GenBank/DDBJ whole genome shotgun (WGS) entry which is preliminary data.</text>
</comment>
<dbReference type="OrthoDB" id="10066929at2759"/>
<proteinExistence type="predicted"/>
<keyword evidence="1" id="KW-0175">Coiled coil</keyword>
<reference evidence="2 3" key="1">
    <citation type="journal article" date="2018" name="Sci. Rep.">
        <title>Comparative analysis of the Pocillopora damicornis genome highlights role of immune system in coral evolution.</title>
        <authorList>
            <person name="Cunning R."/>
            <person name="Bay R.A."/>
            <person name="Gillette P."/>
            <person name="Baker A.C."/>
            <person name="Traylor-Knowles N."/>
        </authorList>
    </citation>
    <scope>NUCLEOTIDE SEQUENCE [LARGE SCALE GENOMIC DNA]</scope>
    <source>
        <strain evidence="2">RSMAS</strain>
        <tissue evidence="2">Whole animal</tissue>
    </source>
</reference>
<accession>A0A3M6T6S7</accession>
<name>A0A3M6T6S7_POCDA</name>
<dbReference type="Proteomes" id="UP000275408">
    <property type="component" value="Unassembled WGS sequence"/>
</dbReference>
<evidence type="ECO:0000313" key="2">
    <source>
        <dbReference type="EMBL" id="RMX37052.1"/>
    </source>
</evidence>
<evidence type="ECO:0008006" key="4">
    <source>
        <dbReference type="Google" id="ProtNLM"/>
    </source>
</evidence>
<dbReference type="AlphaFoldDB" id="A0A3M6T6S7"/>
<evidence type="ECO:0000256" key="1">
    <source>
        <dbReference type="SAM" id="Coils"/>
    </source>
</evidence>
<sequence>MAKRQGKKEIAVREEEEKHIEQMKMEVEDEISKLPQNNPSKCEGLIRRLHKKVNALKKQDVKNDLLNQLRSASCYGLEPELKDMMEKNGLELEGLELVVHYLTNKAELARYFHLNPQEVVVKDGLSVIKRRVGPSLEVLGGLSSKGIDVEQDWVKWLVGKAPSLEALGRISAEDLDALKANTGEKNEVRRLFKAELNNTERSEAEKSGEEKKAIDEEKLEKAKALMKEASEKAKEESEQAKKAVSEKMAEIGKILQLPPDWNKQESGKEPDELLTHLNQVIEQFENTVEVSESYKSDLEIVKKASGGRALCGIYHSAYNPPKTAERPLILMPTEVTLGSPNNSQQINYLKFSESMAASKYAHAVKSSSTNIGFSVGGFVGLFVGEAHGSYASSSESQGTSSVKEKTSSVSVLQYVWIATKTFKLEQEQMRLSMSARNMARSIMKASDPSAAARRFMNRYGSHFPAGLHSLGGVLFRIVDAESSAEIETSVFTEKAAKELQGQISVGFLGGAFGIGASISGGHSNTSGELQAEEKKAEAASYRYSFQAMGPAATNPTTFTKLLANNSTWALIDRGSPLAYIPVWELLTDLGDPAFNMAAGVLEETWKKDELKKSKKIARAEFKISEIIREELETLANSYINKEPDPKGFGHRPKNAVQLSKFQEINLSRESAYTKAVDIIMEDPRYRICEISWCGGDLYTLCCWQAAENLEMTYQTVDGEHVLLYSEALFRWKDLVPPQE</sequence>
<organism evidence="2 3">
    <name type="scientific">Pocillopora damicornis</name>
    <name type="common">Cauliflower coral</name>
    <name type="synonym">Millepora damicornis</name>
    <dbReference type="NCBI Taxonomy" id="46731"/>
    <lineage>
        <taxon>Eukaryota</taxon>
        <taxon>Metazoa</taxon>
        <taxon>Cnidaria</taxon>
        <taxon>Anthozoa</taxon>
        <taxon>Hexacorallia</taxon>
        <taxon>Scleractinia</taxon>
        <taxon>Astrocoeniina</taxon>
        <taxon>Pocilloporidae</taxon>
        <taxon>Pocillopora</taxon>
    </lineage>
</organism>